<dbReference type="Proteomes" id="UP000826254">
    <property type="component" value="Chromosome"/>
</dbReference>
<dbReference type="RefSeq" id="WP_222606768.1">
    <property type="nucleotide sequence ID" value="NZ_CP081958.1"/>
</dbReference>
<accession>A0A8T8WAQ6</accession>
<gene>
    <name evidence="2" type="ORF">K6T50_11710</name>
</gene>
<evidence type="ECO:0000313" key="2">
    <source>
        <dbReference type="EMBL" id="QZP36952.1"/>
    </source>
</evidence>
<dbReference type="EMBL" id="CP081958">
    <property type="protein sequence ID" value="QZP36952.1"/>
    <property type="molecule type" value="Genomic_DNA"/>
</dbReference>
<feature type="compositionally biased region" description="Acidic residues" evidence="1">
    <location>
        <begin position="18"/>
        <end position="27"/>
    </location>
</feature>
<dbReference type="KEGG" id="hmp:K6T50_11710"/>
<name>A0A8T8WAQ6_9EURY</name>
<dbReference type="GeneID" id="67211610"/>
<proteinExistence type="predicted"/>
<organism evidence="2 3">
    <name type="scientific">Halobaculum magnesiiphilum</name>
    <dbReference type="NCBI Taxonomy" id="1017351"/>
    <lineage>
        <taxon>Archaea</taxon>
        <taxon>Methanobacteriati</taxon>
        <taxon>Methanobacteriota</taxon>
        <taxon>Stenosarchaea group</taxon>
        <taxon>Halobacteria</taxon>
        <taxon>Halobacteriales</taxon>
        <taxon>Haloferacaceae</taxon>
        <taxon>Halobaculum</taxon>
    </lineage>
</organism>
<feature type="compositionally biased region" description="Basic and acidic residues" evidence="1">
    <location>
        <begin position="8"/>
        <end position="17"/>
    </location>
</feature>
<keyword evidence="3" id="KW-1185">Reference proteome</keyword>
<reference evidence="2 3" key="1">
    <citation type="journal article" date="2021" name="Int. J. Syst. Evol. Microbiol.">
        <title>Halobaculum halophilum sp. nov. and Halobaculum salinum sp. nov., isolated from salt lake and saline soil.</title>
        <authorList>
            <person name="Cui H.L."/>
            <person name="Shi X.W."/>
            <person name="Yin X.M."/>
            <person name="Yang X.Y."/>
            <person name="Hou J."/>
            <person name="Zhu L."/>
        </authorList>
    </citation>
    <scope>NUCLEOTIDE SEQUENCE [LARGE SCALE GENOMIC DNA]</scope>
    <source>
        <strain evidence="2 3">NBRC 109044</strain>
    </source>
</reference>
<dbReference type="AlphaFoldDB" id="A0A8T8WAQ6"/>
<evidence type="ECO:0000256" key="1">
    <source>
        <dbReference type="SAM" id="MobiDB-lite"/>
    </source>
</evidence>
<protein>
    <submittedName>
        <fullName evidence="2">Uncharacterized protein</fullName>
    </submittedName>
</protein>
<evidence type="ECO:0000313" key="3">
    <source>
        <dbReference type="Proteomes" id="UP000826254"/>
    </source>
</evidence>
<feature type="region of interest" description="Disordered" evidence="1">
    <location>
        <begin position="1"/>
        <end position="54"/>
    </location>
</feature>
<sequence>MSSDEGETYEKEKRSLDDSDAVVEEDGEKQLKMESLSKSGGNARKESDTDDSDQ</sequence>